<keyword evidence="3" id="KW-1185">Reference proteome</keyword>
<reference evidence="2" key="3">
    <citation type="submission" date="2025-08" db="UniProtKB">
        <authorList>
            <consortium name="Ensembl"/>
        </authorList>
    </citation>
    <scope>IDENTIFICATION</scope>
    <source>
        <strain evidence="2">17573</strain>
    </source>
</reference>
<protein>
    <submittedName>
        <fullName evidence="2">Uncharacterized protein</fullName>
    </submittedName>
</protein>
<name>A0A5F7ZU76_MACMU</name>
<sequence length="154" mass="16452">MVILCLTFCFVLFSETGSHSIAQAEVQWFYHSSPWLNLLGSGDPPASASQVAGSTGTSPCLANFFMLFIETGFHYVAHAGLELLSSSNPPASTSRNAGITGESHGTQPVFNFLRTHQPSATASFDIPTSNGSVVLNPYGFQLTRTQVQILAQPL</sequence>
<dbReference type="Ensembl" id="ENSMMUT00000101405.1">
    <property type="protein sequence ID" value="ENSMMUP00000069209.1"/>
    <property type="gene ID" value="ENSMMUG00000050577.1"/>
</dbReference>
<reference evidence="3" key="1">
    <citation type="journal article" date="2007" name="Science">
        <title>Evolutionary and biomedical insights from the rhesus macaque genome.</title>
        <authorList>
            <person name="Gibbs R.A."/>
            <person name="Rogers J."/>
            <person name="Katze M.G."/>
            <person name="Bumgarner R."/>
            <person name="Weinstock G.M."/>
            <person name="Mardis E.R."/>
            <person name="Remington K.A."/>
            <person name="Strausberg R.L."/>
            <person name="Venter J.C."/>
            <person name="Wilson R.K."/>
            <person name="Batzer M.A."/>
            <person name="Bustamante C.D."/>
            <person name="Eichler E.E."/>
            <person name="Hahn M.W."/>
            <person name="Hardison R.C."/>
            <person name="Makova K.D."/>
            <person name="Miller W."/>
            <person name="Milosavljevic A."/>
            <person name="Palermo R.E."/>
            <person name="Siepel A."/>
            <person name="Sikela J.M."/>
            <person name="Attaway T."/>
            <person name="Bell S."/>
            <person name="Bernard K.E."/>
            <person name="Buhay C.J."/>
            <person name="Chandrabose M.N."/>
            <person name="Dao M."/>
            <person name="Davis C."/>
            <person name="Delehaunty K.D."/>
            <person name="Ding Y."/>
            <person name="Dinh H.H."/>
            <person name="Dugan-Rocha S."/>
            <person name="Fulton L.A."/>
            <person name="Gabisi R.A."/>
            <person name="Garner T.T."/>
            <person name="Godfrey J."/>
            <person name="Hawes A.C."/>
            <person name="Hernandez J."/>
            <person name="Hines S."/>
            <person name="Holder M."/>
            <person name="Hume J."/>
            <person name="Jhangiani S.N."/>
            <person name="Joshi V."/>
            <person name="Khan Z.M."/>
            <person name="Kirkness E.F."/>
            <person name="Cree A."/>
            <person name="Fowler R.G."/>
            <person name="Lee S."/>
            <person name="Lewis L.R."/>
            <person name="Li Z."/>
            <person name="Liu Y.-S."/>
            <person name="Moore S.M."/>
            <person name="Muzny D."/>
            <person name="Nazareth L.V."/>
            <person name="Ngo D.N."/>
            <person name="Okwuonu G.O."/>
            <person name="Pai G."/>
            <person name="Parker D."/>
            <person name="Paul H.A."/>
            <person name="Pfannkoch C."/>
            <person name="Pohl C.S."/>
            <person name="Rogers Y.-H.C."/>
            <person name="Ruiz S.J."/>
            <person name="Sabo A."/>
            <person name="Santibanez J."/>
            <person name="Schneider B.W."/>
            <person name="Smith S.M."/>
            <person name="Sodergren E."/>
            <person name="Svatek A.F."/>
            <person name="Utterback T.R."/>
            <person name="Vattathil S."/>
            <person name="Warren W."/>
            <person name="White C.S."/>
            <person name="Chinwalla A.T."/>
            <person name="Feng Y."/>
            <person name="Halpern A.L."/>
            <person name="Hillier L.W."/>
            <person name="Huang X."/>
            <person name="Minx P."/>
            <person name="Nelson J.O."/>
            <person name="Pepin K.H."/>
            <person name="Qin X."/>
            <person name="Sutton G.G."/>
            <person name="Venter E."/>
            <person name="Walenz B.P."/>
            <person name="Wallis J.W."/>
            <person name="Worley K.C."/>
            <person name="Yang S.-P."/>
            <person name="Jones S.M."/>
            <person name="Marra M.A."/>
            <person name="Rocchi M."/>
            <person name="Schein J.E."/>
            <person name="Baertsch R."/>
            <person name="Clarke L."/>
            <person name="Csuros M."/>
            <person name="Glasscock J."/>
            <person name="Harris R.A."/>
            <person name="Havlak P."/>
            <person name="Jackson A.R."/>
            <person name="Jiang H."/>
            <person name="Liu Y."/>
            <person name="Messina D.N."/>
            <person name="Shen Y."/>
            <person name="Song H.X.-Z."/>
            <person name="Wylie T."/>
            <person name="Zhang L."/>
            <person name="Birney E."/>
            <person name="Han K."/>
            <person name="Konkel M.K."/>
            <person name="Lee J."/>
            <person name="Smit A.F.A."/>
            <person name="Ullmer B."/>
            <person name="Wang H."/>
            <person name="Xing J."/>
            <person name="Burhans R."/>
            <person name="Cheng Z."/>
            <person name="Karro J.E."/>
            <person name="Ma J."/>
            <person name="Raney B."/>
            <person name="She X."/>
            <person name="Cox M.J."/>
            <person name="Demuth J.P."/>
            <person name="Dumas L.J."/>
            <person name="Han S.-G."/>
            <person name="Hopkins J."/>
            <person name="Karimpour-Fard A."/>
            <person name="Kim Y.H."/>
            <person name="Pollack J.R."/>
            <person name="Vinar T."/>
            <person name="Addo-Quaye C."/>
            <person name="Degenhardt J."/>
            <person name="Denby A."/>
            <person name="Hubisz M.J."/>
            <person name="Indap A."/>
            <person name="Kosiol C."/>
            <person name="Lahn B.T."/>
            <person name="Lawson H.A."/>
            <person name="Marklein A."/>
            <person name="Nielsen R."/>
            <person name="Vallender E.J."/>
            <person name="Clark A.G."/>
            <person name="Ferguson B."/>
            <person name="Hernandez R.D."/>
            <person name="Hirani K."/>
            <person name="Kehrer-Sawatzki H."/>
            <person name="Kolb J."/>
            <person name="Patil S."/>
            <person name="Pu L.-L."/>
            <person name="Ren Y."/>
            <person name="Smith D.G."/>
            <person name="Wheeler D.A."/>
            <person name="Schenck I."/>
            <person name="Ball E.V."/>
            <person name="Chen R."/>
            <person name="Cooper D.N."/>
            <person name="Giardine B."/>
            <person name="Hsu F."/>
            <person name="Kent W.J."/>
            <person name="Lesk A."/>
            <person name="Nelson D.L."/>
            <person name="O'brien W.E."/>
            <person name="Pruefer K."/>
            <person name="Stenson P.D."/>
            <person name="Wallace J.C."/>
            <person name="Ke H."/>
            <person name="Liu X.-M."/>
            <person name="Wang P."/>
            <person name="Xiang A.P."/>
            <person name="Yang F."/>
            <person name="Barber G.P."/>
            <person name="Haussler D."/>
            <person name="Karolchik D."/>
            <person name="Kern A.D."/>
            <person name="Kuhn R.M."/>
            <person name="Smith K.E."/>
            <person name="Zwieg A.S."/>
        </authorList>
    </citation>
    <scope>NUCLEOTIDE SEQUENCE [LARGE SCALE GENOMIC DNA]</scope>
    <source>
        <strain evidence="3">17573</strain>
    </source>
</reference>
<accession>A0A5F7ZU76</accession>
<dbReference type="GeneTree" id="ENSGT00940000166143"/>
<dbReference type="VEuPathDB" id="HostDB:ENSMMUG00000050577"/>
<reference evidence="2" key="4">
    <citation type="submission" date="2025-09" db="UniProtKB">
        <authorList>
            <consortium name="Ensembl"/>
        </authorList>
    </citation>
    <scope>IDENTIFICATION</scope>
    <source>
        <strain evidence="2">17573</strain>
    </source>
</reference>
<dbReference type="Bgee" id="ENSMMUG00000050577">
    <property type="expression patterns" value="Expressed in primary visual cortex and 8 other cell types or tissues"/>
</dbReference>
<dbReference type="AlphaFoldDB" id="A0A5F7ZU76"/>
<proteinExistence type="predicted"/>
<dbReference type="PANTHER" id="PTHR12138:SF152">
    <property type="entry name" value="C2H2-TYPE DOMAIN-CONTAINING PROTEIN"/>
    <property type="match status" value="1"/>
</dbReference>
<dbReference type="Proteomes" id="UP000006718">
    <property type="component" value="Chromosome 19"/>
</dbReference>
<evidence type="ECO:0000256" key="1">
    <source>
        <dbReference type="SAM" id="SignalP"/>
    </source>
</evidence>
<feature type="chain" id="PRO_5023843428" evidence="1">
    <location>
        <begin position="19"/>
        <end position="154"/>
    </location>
</feature>
<evidence type="ECO:0000313" key="2">
    <source>
        <dbReference type="Ensembl" id="ENSMMUP00000069209.1"/>
    </source>
</evidence>
<dbReference type="InParanoid" id="A0A5F7ZU76"/>
<organism evidence="2 3">
    <name type="scientific">Macaca mulatta</name>
    <name type="common">Rhesus macaque</name>
    <dbReference type="NCBI Taxonomy" id="9544"/>
    <lineage>
        <taxon>Eukaryota</taxon>
        <taxon>Metazoa</taxon>
        <taxon>Chordata</taxon>
        <taxon>Craniata</taxon>
        <taxon>Vertebrata</taxon>
        <taxon>Euteleostomi</taxon>
        <taxon>Mammalia</taxon>
        <taxon>Eutheria</taxon>
        <taxon>Euarchontoglires</taxon>
        <taxon>Primates</taxon>
        <taxon>Haplorrhini</taxon>
        <taxon>Catarrhini</taxon>
        <taxon>Cercopithecidae</taxon>
        <taxon>Cercopithecinae</taxon>
        <taxon>Macaca</taxon>
    </lineage>
</organism>
<dbReference type="PANTHER" id="PTHR12138">
    <property type="entry name" value="PRIMATE-EXPANDED PROTEIN FAMILY"/>
    <property type="match status" value="1"/>
</dbReference>
<evidence type="ECO:0000313" key="3">
    <source>
        <dbReference type="Proteomes" id="UP000006718"/>
    </source>
</evidence>
<reference evidence="2" key="2">
    <citation type="submission" date="2019-01" db="EMBL/GenBank/DDBJ databases">
        <authorList>
            <person name="Graves T."/>
            <person name="Eichler E.E."/>
            <person name="Wilson R.K."/>
        </authorList>
    </citation>
    <scope>NUCLEOTIDE SEQUENCE [LARGE SCALE GENOMIC DNA]</scope>
    <source>
        <strain evidence="2">17573</strain>
    </source>
</reference>
<keyword evidence="1" id="KW-0732">Signal</keyword>
<dbReference type="PRINTS" id="PR02045">
    <property type="entry name" value="F138DOMAIN"/>
</dbReference>
<feature type="signal peptide" evidence="1">
    <location>
        <begin position="1"/>
        <end position="18"/>
    </location>
</feature>